<keyword evidence="1" id="KW-0175">Coiled coil</keyword>
<name>A0AAV0DBH9_9ASTE</name>
<gene>
    <name evidence="2" type="ORF">CEPIT_LOCUS12910</name>
    <name evidence="3" type="ORF">CEPIT_LOCUS27332</name>
</gene>
<dbReference type="EMBL" id="CAMAPF010000941">
    <property type="protein sequence ID" value="CAH9126184.1"/>
    <property type="molecule type" value="Genomic_DNA"/>
</dbReference>
<evidence type="ECO:0000313" key="3">
    <source>
        <dbReference type="EMBL" id="CAH9126184.1"/>
    </source>
</evidence>
<reference evidence="2" key="1">
    <citation type="submission" date="2022-07" db="EMBL/GenBank/DDBJ databases">
        <authorList>
            <person name="Macas J."/>
            <person name="Novak P."/>
            <person name="Neumann P."/>
        </authorList>
    </citation>
    <scope>NUCLEOTIDE SEQUENCE</scope>
</reference>
<sequence length="101" mass="11587">MKQKMTPTQQQHLYLDNDGRVKVRYGGSLEEAEYWFKKNVLPGKDVHEGILNYLNCKLPPIWASCQTPGNLSGIRVEVNKELKRLQELEDEAMAAATRENL</sequence>
<accession>A0AAV0DBH9</accession>
<dbReference type="AlphaFoldDB" id="A0AAV0DBH9"/>
<evidence type="ECO:0000313" key="4">
    <source>
        <dbReference type="Proteomes" id="UP001152523"/>
    </source>
</evidence>
<evidence type="ECO:0000313" key="2">
    <source>
        <dbReference type="EMBL" id="CAH9094496.1"/>
    </source>
</evidence>
<evidence type="ECO:0000256" key="1">
    <source>
        <dbReference type="SAM" id="Coils"/>
    </source>
</evidence>
<feature type="coiled-coil region" evidence="1">
    <location>
        <begin position="71"/>
        <end position="98"/>
    </location>
</feature>
<dbReference type="Proteomes" id="UP001152523">
    <property type="component" value="Unassembled WGS sequence"/>
</dbReference>
<dbReference type="EMBL" id="CAMAPF010000081">
    <property type="protein sequence ID" value="CAH9094496.1"/>
    <property type="molecule type" value="Genomic_DNA"/>
</dbReference>
<proteinExistence type="predicted"/>
<keyword evidence="4" id="KW-1185">Reference proteome</keyword>
<protein>
    <submittedName>
        <fullName evidence="2">Uncharacterized protein</fullName>
    </submittedName>
</protein>
<organism evidence="2 4">
    <name type="scientific">Cuscuta epithymum</name>
    <dbReference type="NCBI Taxonomy" id="186058"/>
    <lineage>
        <taxon>Eukaryota</taxon>
        <taxon>Viridiplantae</taxon>
        <taxon>Streptophyta</taxon>
        <taxon>Embryophyta</taxon>
        <taxon>Tracheophyta</taxon>
        <taxon>Spermatophyta</taxon>
        <taxon>Magnoliopsida</taxon>
        <taxon>eudicotyledons</taxon>
        <taxon>Gunneridae</taxon>
        <taxon>Pentapetalae</taxon>
        <taxon>asterids</taxon>
        <taxon>lamiids</taxon>
        <taxon>Solanales</taxon>
        <taxon>Convolvulaceae</taxon>
        <taxon>Cuscuteae</taxon>
        <taxon>Cuscuta</taxon>
        <taxon>Cuscuta subgen. Cuscuta</taxon>
    </lineage>
</organism>
<comment type="caution">
    <text evidence="2">The sequence shown here is derived from an EMBL/GenBank/DDBJ whole genome shotgun (WGS) entry which is preliminary data.</text>
</comment>